<dbReference type="PROSITE" id="PS00463">
    <property type="entry name" value="ZN2_CY6_FUNGAL_1"/>
    <property type="match status" value="1"/>
</dbReference>
<dbReference type="HOGENOM" id="CLU_007003_7_1_1"/>
<dbReference type="CDD" id="cd00067">
    <property type="entry name" value="GAL4"/>
    <property type="match status" value="1"/>
</dbReference>
<dbReference type="OrthoDB" id="2154091at2759"/>
<evidence type="ECO:0000256" key="4">
    <source>
        <dbReference type="ARBA" id="ARBA00023015"/>
    </source>
</evidence>
<dbReference type="Pfam" id="PF04082">
    <property type="entry name" value="Fungal_trans"/>
    <property type="match status" value="1"/>
</dbReference>
<evidence type="ECO:0000256" key="2">
    <source>
        <dbReference type="ARBA" id="ARBA00022723"/>
    </source>
</evidence>
<evidence type="ECO:0000256" key="8">
    <source>
        <dbReference type="SAM" id="MobiDB-lite"/>
    </source>
</evidence>
<evidence type="ECO:0000256" key="6">
    <source>
        <dbReference type="ARBA" id="ARBA00023163"/>
    </source>
</evidence>
<keyword evidence="5" id="KW-0238">DNA-binding</keyword>
<feature type="region of interest" description="Disordered" evidence="8">
    <location>
        <begin position="91"/>
        <end position="115"/>
    </location>
</feature>
<name>A0A074XDN9_AURPU</name>
<reference evidence="10 11" key="1">
    <citation type="journal article" date="2014" name="BMC Genomics">
        <title>Genome sequencing of four Aureobasidium pullulans varieties: biotechnological potential, stress tolerance, and description of new species.</title>
        <authorList>
            <person name="Gostin Ar C."/>
            <person name="Ohm R.A."/>
            <person name="Kogej T."/>
            <person name="Sonjak S."/>
            <person name="Turk M."/>
            <person name="Zajc J."/>
            <person name="Zalar P."/>
            <person name="Grube M."/>
            <person name="Sun H."/>
            <person name="Han J."/>
            <person name="Sharma A."/>
            <person name="Chiniquy J."/>
            <person name="Ngan C.Y."/>
            <person name="Lipzen A."/>
            <person name="Barry K."/>
            <person name="Grigoriev I.V."/>
            <person name="Gunde-Cimerman N."/>
        </authorList>
    </citation>
    <scope>NUCLEOTIDE SEQUENCE [LARGE SCALE GENOMIC DNA]</scope>
    <source>
        <strain evidence="10 11">EXF-150</strain>
    </source>
</reference>
<dbReference type="GO" id="GO:0008270">
    <property type="term" value="F:zinc ion binding"/>
    <property type="evidence" value="ECO:0007669"/>
    <property type="project" value="InterPro"/>
</dbReference>
<dbReference type="GO" id="GO:0003677">
    <property type="term" value="F:DNA binding"/>
    <property type="evidence" value="ECO:0007669"/>
    <property type="project" value="UniProtKB-KW"/>
</dbReference>
<keyword evidence="2" id="KW-0479">Metal-binding</keyword>
<feature type="compositionally biased region" description="Polar residues" evidence="8">
    <location>
        <begin position="94"/>
        <end position="112"/>
    </location>
</feature>
<dbReference type="RefSeq" id="XP_029759715.1">
    <property type="nucleotide sequence ID" value="XM_029905683.1"/>
</dbReference>
<dbReference type="GO" id="GO:0005634">
    <property type="term" value="C:nucleus"/>
    <property type="evidence" value="ECO:0007669"/>
    <property type="project" value="UniProtKB-SubCell"/>
</dbReference>
<evidence type="ECO:0000256" key="7">
    <source>
        <dbReference type="ARBA" id="ARBA00023242"/>
    </source>
</evidence>
<comment type="subcellular location">
    <subcellularLocation>
        <location evidence="1">Nucleus</location>
    </subcellularLocation>
</comment>
<dbReference type="InterPro" id="IPR051615">
    <property type="entry name" value="Transcr_Regulatory_Elem"/>
</dbReference>
<dbReference type="InterPro" id="IPR007219">
    <property type="entry name" value="XnlR_reg_dom"/>
</dbReference>
<evidence type="ECO:0000313" key="10">
    <source>
        <dbReference type="EMBL" id="KEQ83528.1"/>
    </source>
</evidence>
<dbReference type="InterPro" id="IPR036864">
    <property type="entry name" value="Zn2-C6_fun-type_DNA-bd_sf"/>
</dbReference>
<dbReference type="STRING" id="1043002.A0A074XDN9"/>
<protein>
    <recommendedName>
        <fullName evidence="9">Zn(2)-C6 fungal-type domain-containing protein</fullName>
    </recommendedName>
</protein>
<organism evidence="10 11">
    <name type="scientific">Aureobasidium pullulans EXF-150</name>
    <dbReference type="NCBI Taxonomy" id="1043002"/>
    <lineage>
        <taxon>Eukaryota</taxon>
        <taxon>Fungi</taxon>
        <taxon>Dikarya</taxon>
        <taxon>Ascomycota</taxon>
        <taxon>Pezizomycotina</taxon>
        <taxon>Dothideomycetes</taxon>
        <taxon>Dothideomycetidae</taxon>
        <taxon>Dothideales</taxon>
        <taxon>Saccotheciaceae</taxon>
        <taxon>Aureobasidium</taxon>
    </lineage>
</organism>
<evidence type="ECO:0000313" key="11">
    <source>
        <dbReference type="Proteomes" id="UP000030706"/>
    </source>
</evidence>
<keyword evidence="6" id="KW-0804">Transcription</keyword>
<keyword evidence="11" id="KW-1185">Reference proteome</keyword>
<sequence length="664" mass="74499">MPASHETQGESRPKRQRISRACLGCRTKRTKCDGVHPICGACNHREEQCEYPEGESKRKRPTNEYVHALEERVAFLEQELAQADRISARLLRSGESNSTTQDTPSSGKSNATEETDEVVEMLGRFTLGDAGDLRYFGAASSFNLGHNVPTHVASAARAQEDGLQAAQISGMQDVPNELRDHLLDLFWRWQNSWQVLVPQASFLDDLHTGVMGRYCTALLLRAILALASRYSDRSEVRTDPNDPNTAGAAFAADVDIMLHFEIRAPTISTIQAAALYGLYVNATDNESLAWLYAGIASRMSFSLGLHEDCSDLVRSGVLSRQAADARNLTWNGVYIVDRLFGLGMGRPSGILSSLAPAVPMPSVCFKEPDQHSNVPELMSLNTWHTSKLFEISSDALDRIYYRRPRLTTVKRDDTILQTYLQLTEFFNKLPQCLKISSSSLRPALPHVYQLHLQYHVTQILLHRHIFQRALKKSRGNPSALITERESYHSQVCTTAADKIAHIFRCYQSNYTLRCIPISAVHAAFTAGLVHLVDAKDPGNPNPSKSLNMLRLLVSSLYKMNIAWFWCNRSIMVIESLTEQWGVGLRDKGQAQQIDEESQRSFERYKLLVQGSYPTDATRERGVFSQPTSENTLEGMGFFDFGLDLDFFDLGRLYDDFCVPEGQNT</sequence>
<evidence type="ECO:0000259" key="9">
    <source>
        <dbReference type="PROSITE" id="PS50048"/>
    </source>
</evidence>
<dbReference type="PANTHER" id="PTHR31313:SF83">
    <property type="entry name" value="ZN(II)2CYS6 TRANSCRIPTION FACTOR (EUROFUNG)"/>
    <property type="match status" value="1"/>
</dbReference>
<dbReference type="Proteomes" id="UP000030706">
    <property type="component" value="Unassembled WGS sequence"/>
</dbReference>
<gene>
    <name evidence="10" type="ORF">M438DRAFT_346475</name>
</gene>
<dbReference type="PROSITE" id="PS50048">
    <property type="entry name" value="ZN2_CY6_FUNGAL_2"/>
    <property type="match status" value="1"/>
</dbReference>
<keyword evidence="4" id="KW-0805">Transcription regulation</keyword>
<dbReference type="Pfam" id="PF00172">
    <property type="entry name" value="Zn_clus"/>
    <property type="match status" value="1"/>
</dbReference>
<dbReference type="GO" id="GO:0000981">
    <property type="term" value="F:DNA-binding transcription factor activity, RNA polymerase II-specific"/>
    <property type="evidence" value="ECO:0007669"/>
    <property type="project" value="InterPro"/>
</dbReference>
<dbReference type="Gene3D" id="4.10.240.10">
    <property type="entry name" value="Zn(2)-C6 fungal-type DNA-binding domain"/>
    <property type="match status" value="1"/>
</dbReference>
<proteinExistence type="predicted"/>
<dbReference type="AlphaFoldDB" id="A0A074XDN9"/>
<dbReference type="GO" id="GO:0006351">
    <property type="term" value="P:DNA-templated transcription"/>
    <property type="evidence" value="ECO:0007669"/>
    <property type="project" value="InterPro"/>
</dbReference>
<dbReference type="SMART" id="SM00906">
    <property type="entry name" value="Fungal_trans"/>
    <property type="match status" value="1"/>
</dbReference>
<evidence type="ECO:0000256" key="3">
    <source>
        <dbReference type="ARBA" id="ARBA00022833"/>
    </source>
</evidence>
<dbReference type="SUPFAM" id="SSF57701">
    <property type="entry name" value="Zn2/Cys6 DNA-binding domain"/>
    <property type="match status" value="1"/>
</dbReference>
<evidence type="ECO:0000256" key="5">
    <source>
        <dbReference type="ARBA" id="ARBA00023125"/>
    </source>
</evidence>
<evidence type="ECO:0000256" key="1">
    <source>
        <dbReference type="ARBA" id="ARBA00004123"/>
    </source>
</evidence>
<dbReference type="CDD" id="cd12148">
    <property type="entry name" value="fungal_TF_MHR"/>
    <property type="match status" value="1"/>
</dbReference>
<dbReference type="SMART" id="SM00066">
    <property type="entry name" value="GAL4"/>
    <property type="match status" value="1"/>
</dbReference>
<dbReference type="GeneID" id="40747989"/>
<keyword evidence="7" id="KW-0539">Nucleus</keyword>
<feature type="domain" description="Zn(2)-C6 fungal-type" evidence="9">
    <location>
        <begin position="21"/>
        <end position="51"/>
    </location>
</feature>
<accession>A0A074XDN9</accession>
<dbReference type="InterPro" id="IPR001138">
    <property type="entry name" value="Zn2Cys6_DnaBD"/>
</dbReference>
<keyword evidence="3" id="KW-0862">Zinc</keyword>
<dbReference type="EMBL" id="KL584984">
    <property type="protein sequence ID" value="KEQ83528.1"/>
    <property type="molecule type" value="Genomic_DNA"/>
</dbReference>
<dbReference type="PANTHER" id="PTHR31313">
    <property type="entry name" value="TY1 ENHANCER ACTIVATOR"/>
    <property type="match status" value="1"/>
</dbReference>